<proteinExistence type="predicted"/>
<dbReference type="AlphaFoldDB" id="A0A0A6ZS49"/>
<name>A0A0A6ZS49_SHIDY</name>
<dbReference type="EMBL" id="CP006736">
    <property type="protein sequence ID" value="AHA64789.1"/>
    <property type="molecule type" value="Genomic_DNA"/>
</dbReference>
<dbReference type="KEGG" id="sdz:Asd1617_01962"/>
<evidence type="ECO:0000313" key="2">
    <source>
        <dbReference type="Proteomes" id="UP000031647"/>
    </source>
</evidence>
<gene>
    <name evidence="1" type="ORF">Asd1617_01962</name>
</gene>
<sequence length="81" mass="9039">MLMWRLSANLMSNGVSLAVNTCSTNWKHHPYNTKTGGCLLKNTCSTNWKHHPGTTGTAYAIQHRHDHQRRLGQLWPGGAEG</sequence>
<dbReference type="HOGENOM" id="CLU_195347_0_0_6"/>
<accession>A0A0A6ZS49</accession>
<protein>
    <submittedName>
        <fullName evidence="1">Uncharacterized protein</fullName>
    </submittedName>
</protein>
<evidence type="ECO:0000313" key="1">
    <source>
        <dbReference type="EMBL" id="AHA64789.1"/>
    </source>
</evidence>
<reference evidence="1 2" key="1">
    <citation type="submission" date="2013-09" db="EMBL/GenBank/DDBJ databases">
        <title>Comparative genomics of Sd1617 to representative strains in evaluating its pathogenesis.</title>
        <authorList>
            <person name="Aksomboon Vongsawan A."/>
            <person name="Kapatral V."/>
            <person name="Vaisvil B."/>
            <person name="Serichantalergs O."/>
            <person name="Hale T.L."/>
            <person name="Mason C.J."/>
        </authorList>
    </citation>
    <scope>NUCLEOTIDE SEQUENCE [LARGE SCALE GENOMIC DNA]</scope>
    <source>
        <strain evidence="1 2">1617</strain>
    </source>
</reference>
<dbReference type="Proteomes" id="UP000031647">
    <property type="component" value="Chromosome"/>
</dbReference>
<organism evidence="1 2">
    <name type="scientific">Shigella dysenteriae 1617</name>
    <dbReference type="NCBI Taxonomy" id="754093"/>
    <lineage>
        <taxon>Bacteria</taxon>
        <taxon>Pseudomonadati</taxon>
        <taxon>Pseudomonadota</taxon>
        <taxon>Gammaproteobacteria</taxon>
        <taxon>Enterobacterales</taxon>
        <taxon>Enterobacteriaceae</taxon>
        <taxon>Shigella</taxon>
    </lineage>
</organism>